<comment type="caution">
    <text evidence="2">The sequence shown here is derived from an EMBL/GenBank/DDBJ whole genome shotgun (WGS) entry which is preliminary data.</text>
</comment>
<accession>A0AAV1RPG9</accession>
<feature type="non-terminal residue" evidence="2">
    <location>
        <position position="1"/>
    </location>
</feature>
<feature type="compositionally biased region" description="Polar residues" evidence="1">
    <location>
        <begin position="1"/>
        <end position="24"/>
    </location>
</feature>
<feature type="region of interest" description="Disordered" evidence="1">
    <location>
        <begin position="1"/>
        <end position="36"/>
    </location>
</feature>
<organism evidence="2 3">
    <name type="scientific">Dovyalis caffra</name>
    <dbReference type="NCBI Taxonomy" id="77055"/>
    <lineage>
        <taxon>Eukaryota</taxon>
        <taxon>Viridiplantae</taxon>
        <taxon>Streptophyta</taxon>
        <taxon>Embryophyta</taxon>
        <taxon>Tracheophyta</taxon>
        <taxon>Spermatophyta</taxon>
        <taxon>Magnoliopsida</taxon>
        <taxon>eudicotyledons</taxon>
        <taxon>Gunneridae</taxon>
        <taxon>Pentapetalae</taxon>
        <taxon>rosids</taxon>
        <taxon>fabids</taxon>
        <taxon>Malpighiales</taxon>
        <taxon>Salicaceae</taxon>
        <taxon>Flacourtieae</taxon>
        <taxon>Dovyalis</taxon>
    </lineage>
</organism>
<evidence type="ECO:0000313" key="2">
    <source>
        <dbReference type="EMBL" id="CAK7338611.1"/>
    </source>
</evidence>
<dbReference type="AlphaFoldDB" id="A0AAV1RPG9"/>
<protein>
    <submittedName>
        <fullName evidence="2">Uncharacterized protein</fullName>
    </submittedName>
</protein>
<proteinExistence type="predicted"/>
<reference evidence="2 3" key="1">
    <citation type="submission" date="2024-01" db="EMBL/GenBank/DDBJ databases">
        <authorList>
            <person name="Waweru B."/>
        </authorList>
    </citation>
    <scope>NUCLEOTIDE SEQUENCE [LARGE SCALE GENOMIC DNA]</scope>
</reference>
<gene>
    <name evidence="2" type="ORF">DCAF_LOCUS13659</name>
</gene>
<dbReference type="Proteomes" id="UP001314170">
    <property type="component" value="Unassembled WGS sequence"/>
</dbReference>
<sequence length="80" mass="8749">VDQLNEATTLGNRPIVGNQSNGQDSYRPMSKKVGKDIDNVVANDKRESIIHYNKKDMNSGDQNASKSDLGFVSTMAYSAI</sequence>
<evidence type="ECO:0000256" key="1">
    <source>
        <dbReference type="SAM" id="MobiDB-lite"/>
    </source>
</evidence>
<dbReference type="EMBL" id="CAWUPB010001154">
    <property type="protein sequence ID" value="CAK7338611.1"/>
    <property type="molecule type" value="Genomic_DNA"/>
</dbReference>
<name>A0AAV1RPG9_9ROSI</name>
<keyword evidence="3" id="KW-1185">Reference proteome</keyword>
<evidence type="ECO:0000313" key="3">
    <source>
        <dbReference type="Proteomes" id="UP001314170"/>
    </source>
</evidence>